<evidence type="ECO:0000313" key="3">
    <source>
        <dbReference type="EMBL" id="KHE40972.1"/>
    </source>
</evidence>
<name>A0ABR4YHL2_9BACT</name>
<keyword evidence="4" id="KW-1185">Reference proteome</keyword>
<evidence type="ECO:0000259" key="2">
    <source>
        <dbReference type="Pfam" id="PF19190"/>
    </source>
</evidence>
<organism evidence="3 4">
    <name type="scientific">Alistipes inops</name>
    <dbReference type="NCBI Taxonomy" id="1501391"/>
    <lineage>
        <taxon>Bacteria</taxon>
        <taxon>Pseudomonadati</taxon>
        <taxon>Bacteroidota</taxon>
        <taxon>Bacteroidia</taxon>
        <taxon>Bacteroidales</taxon>
        <taxon>Rikenellaceae</taxon>
        <taxon>Alistipes</taxon>
    </lineage>
</organism>
<dbReference type="Proteomes" id="UP000030889">
    <property type="component" value="Unassembled WGS sequence"/>
</dbReference>
<dbReference type="InterPro" id="IPR013783">
    <property type="entry name" value="Ig-like_fold"/>
</dbReference>
<dbReference type="InterPro" id="IPR024361">
    <property type="entry name" value="BACON"/>
</dbReference>
<accession>A0ABR4YHL2</accession>
<feature type="domain" description="BACON" evidence="1">
    <location>
        <begin position="157"/>
        <end position="212"/>
    </location>
</feature>
<gene>
    <name evidence="3" type="ORF">LG35_09565</name>
</gene>
<feature type="domain" description="BACON" evidence="2">
    <location>
        <begin position="31"/>
        <end position="112"/>
    </location>
</feature>
<dbReference type="Pfam" id="PF19190">
    <property type="entry name" value="BACON_2"/>
    <property type="match status" value="1"/>
</dbReference>
<dbReference type="Gene3D" id="2.60.40.10">
    <property type="entry name" value="Immunoglobulins"/>
    <property type="match status" value="3"/>
</dbReference>
<dbReference type="EMBL" id="JRGF01000018">
    <property type="protein sequence ID" value="KHE40972.1"/>
    <property type="molecule type" value="Genomic_DNA"/>
</dbReference>
<comment type="caution">
    <text evidence="3">The sequence shown here is derived from an EMBL/GenBank/DDBJ whole genome shotgun (WGS) entry which is preliminary data.</text>
</comment>
<sequence>MKRLLFISALCLLFASCGGDKGPDGGGVPSLKVEPSSLDFAAVSAPSQSVTVTAVNVEWEVRVSDTASAWLKAEKTDGTTVTVSVTDNGTPEQRTGSFTVVPTNSEDVKAKSVTVVQTGSDVEYKFSVEPASLTFEAEGAAAQTVTITAEGGLTWEAEVEGDAASWITVTPGEGTLEVKVSDNPETAERSGNIVVTPSAESVGQKAIRVTQAGKVLPPSLSVNEEELADGFKYSASGAKYTGPNNIRVTAVNTDWNARAVDAEGNAVTWFSVKTNKENKIQSIGVDVTKNETYEERVGYVLITATVEGVPEIRVSVTQDAASEHLSTLTEDVDVSGMTHAYVGVYPNQSWHPEDKASGWNITVTTENLTTTGPMGTVYSGSGVALCLSMGSEHMPFNDDQEYWMADGIYTVVKREAETGEIPEQQMTVGSGYAGYWPGQRMSSWVMCIEEGEFVKGGPVAAGTVTVTRDGDNYTFVVELADDFDFKITGVFTVLFDDIRQMDLPTDNYN</sequence>
<protein>
    <recommendedName>
        <fullName evidence="1 2">BACON domain-containing protein</fullName>
    </recommendedName>
</protein>
<reference evidence="3 4" key="1">
    <citation type="submission" date="2014-09" db="EMBL/GenBank/DDBJ databases">
        <title>Alistipes sp. 627, sp. nov., a novel member of the family Rikenellaceae isolated from human faeces.</title>
        <authorList>
            <person name="Shkoporov A.N."/>
            <person name="Chaplin A.V."/>
            <person name="Motuzova O.V."/>
            <person name="Kafarskaia L.I."/>
            <person name="Khokhlova E.V."/>
            <person name="Efimov B.A."/>
        </authorList>
    </citation>
    <scope>NUCLEOTIDE SEQUENCE [LARGE SCALE GENOMIC DNA]</scope>
    <source>
        <strain evidence="3 4">627</strain>
    </source>
</reference>
<dbReference type="PROSITE" id="PS51257">
    <property type="entry name" value="PROKAR_LIPOPROTEIN"/>
    <property type="match status" value="1"/>
</dbReference>
<evidence type="ECO:0000313" key="4">
    <source>
        <dbReference type="Proteomes" id="UP000030889"/>
    </source>
</evidence>
<dbReference type="Pfam" id="PF13004">
    <property type="entry name" value="BACON"/>
    <property type="match status" value="1"/>
</dbReference>
<proteinExistence type="predicted"/>
<dbReference type="RefSeq" id="WP_035474274.1">
    <property type="nucleotide sequence ID" value="NZ_JRGF01000018.1"/>
</dbReference>
<evidence type="ECO:0000259" key="1">
    <source>
        <dbReference type="Pfam" id="PF13004"/>
    </source>
</evidence>
<dbReference type="CDD" id="cd14948">
    <property type="entry name" value="BACON"/>
    <property type="match status" value="2"/>
</dbReference>